<gene>
    <name evidence="1" type="ORF">SLEP1_g31060</name>
</gene>
<name>A0AAV5KAA8_9ROSI</name>
<proteinExistence type="predicted"/>
<dbReference type="AlphaFoldDB" id="A0AAV5KAA8"/>
<accession>A0AAV5KAA8</accession>
<sequence>MNPFERGVFLENDREMKVALSVAATIGETEDLSCSWCGSCHHGCWPNYCNSSCS</sequence>
<protein>
    <submittedName>
        <fullName evidence="1">Uncharacterized protein</fullName>
    </submittedName>
</protein>
<evidence type="ECO:0000313" key="1">
    <source>
        <dbReference type="EMBL" id="GKV21026.1"/>
    </source>
</evidence>
<evidence type="ECO:0000313" key="2">
    <source>
        <dbReference type="Proteomes" id="UP001054252"/>
    </source>
</evidence>
<comment type="caution">
    <text evidence="1">The sequence shown here is derived from an EMBL/GenBank/DDBJ whole genome shotgun (WGS) entry which is preliminary data.</text>
</comment>
<reference evidence="1 2" key="1">
    <citation type="journal article" date="2021" name="Commun. Biol.">
        <title>The genome of Shorea leprosula (Dipterocarpaceae) highlights the ecological relevance of drought in aseasonal tropical rainforests.</title>
        <authorList>
            <person name="Ng K.K.S."/>
            <person name="Kobayashi M.J."/>
            <person name="Fawcett J.A."/>
            <person name="Hatakeyama M."/>
            <person name="Paape T."/>
            <person name="Ng C.H."/>
            <person name="Ang C.C."/>
            <person name="Tnah L.H."/>
            <person name="Lee C.T."/>
            <person name="Nishiyama T."/>
            <person name="Sese J."/>
            <person name="O'Brien M.J."/>
            <person name="Copetti D."/>
            <person name="Mohd Noor M.I."/>
            <person name="Ong R.C."/>
            <person name="Putra M."/>
            <person name="Sireger I.Z."/>
            <person name="Indrioko S."/>
            <person name="Kosugi Y."/>
            <person name="Izuno A."/>
            <person name="Isagi Y."/>
            <person name="Lee S.L."/>
            <person name="Shimizu K.K."/>
        </authorList>
    </citation>
    <scope>NUCLEOTIDE SEQUENCE [LARGE SCALE GENOMIC DNA]</scope>
    <source>
        <strain evidence="1">214</strain>
    </source>
</reference>
<dbReference type="Proteomes" id="UP001054252">
    <property type="component" value="Unassembled WGS sequence"/>
</dbReference>
<organism evidence="1 2">
    <name type="scientific">Rubroshorea leprosula</name>
    <dbReference type="NCBI Taxonomy" id="152421"/>
    <lineage>
        <taxon>Eukaryota</taxon>
        <taxon>Viridiplantae</taxon>
        <taxon>Streptophyta</taxon>
        <taxon>Embryophyta</taxon>
        <taxon>Tracheophyta</taxon>
        <taxon>Spermatophyta</taxon>
        <taxon>Magnoliopsida</taxon>
        <taxon>eudicotyledons</taxon>
        <taxon>Gunneridae</taxon>
        <taxon>Pentapetalae</taxon>
        <taxon>rosids</taxon>
        <taxon>malvids</taxon>
        <taxon>Malvales</taxon>
        <taxon>Dipterocarpaceae</taxon>
        <taxon>Rubroshorea</taxon>
    </lineage>
</organism>
<keyword evidence="2" id="KW-1185">Reference proteome</keyword>
<dbReference type="EMBL" id="BPVZ01000056">
    <property type="protein sequence ID" value="GKV21026.1"/>
    <property type="molecule type" value="Genomic_DNA"/>
</dbReference>